<dbReference type="Gene3D" id="2.170.130.10">
    <property type="entry name" value="TonB-dependent receptor, plug domain"/>
    <property type="match status" value="1"/>
</dbReference>
<dbReference type="GO" id="GO:0009279">
    <property type="term" value="C:cell outer membrane"/>
    <property type="evidence" value="ECO:0007669"/>
    <property type="project" value="UniProtKB-SubCell"/>
</dbReference>
<evidence type="ECO:0000313" key="14">
    <source>
        <dbReference type="EMBL" id="AOH83237.1"/>
    </source>
</evidence>
<feature type="domain" description="Secretin/TonB short N-terminal" evidence="13">
    <location>
        <begin position="36"/>
        <end position="87"/>
    </location>
</feature>
<organism evidence="14 15">
    <name type="scientific">Sphingomonas panacis</name>
    <dbReference type="NCBI Taxonomy" id="1560345"/>
    <lineage>
        <taxon>Bacteria</taxon>
        <taxon>Pseudomonadati</taxon>
        <taxon>Pseudomonadota</taxon>
        <taxon>Alphaproteobacteria</taxon>
        <taxon>Sphingomonadales</taxon>
        <taxon>Sphingomonadaceae</taxon>
        <taxon>Sphingomonas</taxon>
    </lineage>
</organism>
<dbReference type="STRING" id="1560345.AWL63_03870"/>
<evidence type="ECO:0000259" key="13">
    <source>
        <dbReference type="SMART" id="SM00965"/>
    </source>
</evidence>
<keyword evidence="5 10" id="KW-0812">Transmembrane</keyword>
<dbReference type="PANTHER" id="PTHR47234">
    <property type="match status" value="1"/>
</dbReference>
<accession>A0A1B3Z749</accession>
<dbReference type="InterPro" id="IPR012910">
    <property type="entry name" value="Plug_dom"/>
</dbReference>
<dbReference type="InterPro" id="IPR036942">
    <property type="entry name" value="Beta-barrel_TonB_sf"/>
</dbReference>
<dbReference type="InterPro" id="IPR037066">
    <property type="entry name" value="Plug_dom_sf"/>
</dbReference>
<evidence type="ECO:0000256" key="9">
    <source>
        <dbReference type="ARBA" id="ARBA00023237"/>
    </source>
</evidence>
<evidence type="ECO:0000256" key="12">
    <source>
        <dbReference type="SAM" id="MobiDB-lite"/>
    </source>
</evidence>
<evidence type="ECO:0000256" key="3">
    <source>
        <dbReference type="ARBA" id="ARBA00022452"/>
    </source>
</evidence>
<dbReference type="EMBL" id="CP014168">
    <property type="protein sequence ID" value="AOH83237.1"/>
    <property type="molecule type" value="Genomic_DNA"/>
</dbReference>
<dbReference type="AlphaFoldDB" id="A0A1B3Z749"/>
<evidence type="ECO:0000256" key="10">
    <source>
        <dbReference type="PROSITE-ProRule" id="PRU01360"/>
    </source>
</evidence>
<evidence type="ECO:0000256" key="8">
    <source>
        <dbReference type="ARBA" id="ARBA00023136"/>
    </source>
</evidence>
<dbReference type="RefSeq" id="WP_069203817.1">
    <property type="nucleotide sequence ID" value="NZ_CP014168.1"/>
</dbReference>
<evidence type="ECO:0000256" key="4">
    <source>
        <dbReference type="ARBA" id="ARBA00022496"/>
    </source>
</evidence>
<keyword evidence="15" id="KW-1185">Reference proteome</keyword>
<dbReference type="InterPro" id="IPR000531">
    <property type="entry name" value="Beta-barrel_TonB"/>
</dbReference>
<dbReference type="Gene3D" id="3.55.50.30">
    <property type="match status" value="1"/>
</dbReference>
<evidence type="ECO:0000256" key="5">
    <source>
        <dbReference type="ARBA" id="ARBA00022692"/>
    </source>
</evidence>
<dbReference type="GO" id="GO:0006826">
    <property type="term" value="P:iron ion transport"/>
    <property type="evidence" value="ECO:0007669"/>
    <property type="project" value="UniProtKB-KW"/>
</dbReference>
<dbReference type="SMART" id="SM00965">
    <property type="entry name" value="STN"/>
    <property type="match status" value="1"/>
</dbReference>
<dbReference type="InterPro" id="IPR011662">
    <property type="entry name" value="Secretin/TonB_short_N"/>
</dbReference>
<sequence length="971" mass="102153">MTAATAAVGQAVTRQFDVNAQPADKGLVSFAQQAGIQILALGSSVTGKTVSKVKGAFTVEEGLKRLTAGTGLLVRQTGPRTYTVAAPVLRPSAASLTSKPRAAAFAEQRSVSNPAPEMPAAPPQSETPPTEAPAAEPVQDIIVTGSSIRGVAPTGSALTTVSRADIVATGASTTTELLRSVPQLGSFGATGQNTGHDQANFVDQPAIHGIGVGNGGGGLTLVLVDGLRLPGAGINQTAPDPSAIPPSAIERIEVVADGASSIYGSDAVAGVVNFILRKNANGIETNGRIGFGSGYRTYNGNVLAGKTWDTGSLLFDYEYSENTALNGRSREYYFSRTLSTLCSPANVTVGGTNYALSSSGVAGGGVNRCDVNKANDLVPAQHRHQGLLSVRQELSDGITLRARTIYSRRNVNSLLAISGGYGSSGGLSVPVTSGPFYNAVVAQGIPAGAQTVTYNGIGDFGPTVTNRIRTETWSSNAGLDANLFSDWKGAIDINYGRERDHIYQAGINQALLTTLVGNGQFNPYGVGPANDPKLVSQVGDYRTHYYGQQTVLEGLAKVDGSLFQLPGGLVKAALGADVRREKFDASVDTGPSGTSPQTTTSGTRNSYSFYGELFIPVFGDGNATAGFQKLDISLSGRYDHYDDVGGTTNPKVGVNWTPVEGLVLHGSFGKSFHAPSLADAGTAIDTRVIRFGDFTGAGSSAYSIILAGGNKLEPEKATTFSLGGDLKPKFLPGLKISTSYFNIDYKNVISFPSFNVVTEPNNPTYDRFRTYAPTAAQVLAATAGIRHDGLSYPDVAALPTAIYDLRRQNFARQKIDGVDFDVSYAMASDYGAFNLGAAGTWLWKFDQKINGDTIVTSRLNTDYAVNLKLRGHLGWAKGGYDATLFVNYTNGYKNPIDNSNTGSFTTVDFHGGWVLPFSGVAANTQLTVDVSNLFDTDPPFYYDTGNNYYGFDPTVASPIGRVVSIGIRKKF</sequence>
<dbReference type="Proteomes" id="UP000094256">
    <property type="component" value="Chromosome"/>
</dbReference>
<evidence type="ECO:0000256" key="7">
    <source>
        <dbReference type="ARBA" id="ARBA00023077"/>
    </source>
</evidence>
<evidence type="ECO:0000256" key="1">
    <source>
        <dbReference type="ARBA" id="ARBA00004571"/>
    </source>
</evidence>
<dbReference type="InterPro" id="IPR039426">
    <property type="entry name" value="TonB-dep_rcpt-like"/>
</dbReference>
<evidence type="ECO:0000256" key="6">
    <source>
        <dbReference type="ARBA" id="ARBA00023004"/>
    </source>
</evidence>
<comment type="similarity">
    <text evidence="10 11">Belongs to the TonB-dependent receptor family.</text>
</comment>
<feature type="region of interest" description="Disordered" evidence="12">
    <location>
        <begin position="99"/>
        <end position="133"/>
    </location>
</feature>
<gene>
    <name evidence="14" type="ORF">AWL63_03870</name>
</gene>
<keyword evidence="3 10" id="KW-1134">Transmembrane beta strand</keyword>
<dbReference type="PANTHER" id="PTHR47234:SF2">
    <property type="entry name" value="TONB-DEPENDENT RECEPTOR"/>
    <property type="match status" value="1"/>
</dbReference>
<protein>
    <recommendedName>
        <fullName evidence="13">Secretin/TonB short N-terminal domain-containing protein</fullName>
    </recommendedName>
</protein>
<keyword evidence="9 10" id="KW-0998">Cell outer membrane</keyword>
<reference evidence="14 15" key="1">
    <citation type="submission" date="2016-01" db="EMBL/GenBank/DDBJ databases">
        <title>Complete genome and mega plasmid sequence of Sphingomonas panacis DCY99 elicits systemic resistance in rice to Xanthomonas oryzae.</title>
        <authorList>
            <person name="Kim Y.J."/>
            <person name="Yang D.C."/>
            <person name="Sing P."/>
        </authorList>
    </citation>
    <scope>NUCLEOTIDE SEQUENCE [LARGE SCALE GENOMIC DNA]</scope>
    <source>
        <strain evidence="14 15">DCY99</strain>
    </source>
</reference>
<evidence type="ECO:0000256" key="2">
    <source>
        <dbReference type="ARBA" id="ARBA00022448"/>
    </source>
</evidence>
<dbReference type="KEGG" id="span:AWL63_03870"/>
<dbReference type="Gene3D" id="2.40.170.20">
    <property type="entry name" value="TonB-dependent receptor, beta-barrel domain"/>
    <property type="match status" value="1"/>
</dbReference>
<keyword evidence="4" id="KW-0410">Iron transport</keyword>
<name>A0A1B3Z749_9SPHN</name>
<dbReference type="SUPFAM" id="SSF56935">
    <property type="entry name" value="Porins"/>
    <property type="match status" value="1"/>
</dbReference>
<feature type="compositionally biased region" description="Pro residues" evidence="12">
    <location>
        <begin position="116"/>
        <end position="126"/>
    </location>
</feature>
<dbReference type="Pfam" id="PF07715">
    <property type="entry name" value="Plug"/>
    <property type="match status" value="1"/>
</dbReference>
<keyword evidence="6" id="KW-0408">Iron</keyword>
<evidence type="ECO:0000256" key="11">
    <source>
        <dbReference type="RuleBase" id="RU003357"/>
    </source>
</evidence>
<evidence type="ECO:0000313" key="15">
    <source>
        <dbReference type="Proteomes" id="UP000094256"/>
    </source>
</evidence>
<comment type="subcellular location">
    <subcellularLocation>
        <location evidence="1 10">Cell outer membrane</location>
        <topology evidence="1 10">Multi-pass membrane protein</topology>
    </subcellularLocation>
</comment>
<keyword evidence="8 10" id="KW-0472">Membrane</keyword>
<keyword evidence="4" id="KW-0406">Ion transport</keyword>
<keyword evidence="2 10" id="KW-0813">Transport</keyword>
<dbReference type="PROSITE" id="PS52016">
    <property type="entry name" value="TONB_DEPENDENT_REC_3"/>
    <property type="match status" value="1"/>
</dbReference>
<proteinExistence type="inferred from homology"/>
<keyword evidence="7 11" id="KW-0798">TonB box</keyword>
<dbReference type="Pfam" id="PF00593">
    <property type="entry name" value="TonB_dep_Rec_b-barrel"/>
    <property type="match status" value="1"/>
</dbReference>